<sequence length="50" mass="5815">MSTIISLEALMISLFCLYRIIPKKLYCKSYVKAMVQEIQELQFNAILMKG</sequence>
<proteinExistence type="predicted"/>
<dbReference type="Proteomes" id="UP000242414">
    <property type="component" value="Unassembled WGS sequence"/>
</dbReference>
<name>A0A1X0R2B3_RHIZD</name>
<accession>A0A1X0R2B3</accession>
<dbReference type="VEuPathDB" id="FungiDB:BCV72DRAFT_329495"/>
<protein>
    <submittedName>
        <fullName evidence="1">Uncharacterized protein</fullName>
    </submittedName>
</protein>
<organism evidence="1">
    <name type="scientific">Rhizopus microsporus var. microsporus</name>
    <dbReference type="NCBI Taxonomy" id="86635"/>
    <lineage>
        <taxon>Eukaryota</taxon>
        <taxon>Fungi</taxon>
        <taxon>Fungi incertae sedis</taxon>
        <taxon>Mucoromycota</taxon>
        <taxon>Mucoromycotina</taxon>
        <taxon>Mucoromycetes</taxon>
        <taxon>Mucorales</taxon>
        <taxon>Mucorineae</taxon>
        <taxon>Rhizopodaceae</taxon>
        <taxon>Rhizopus</taxon>
    </lineage>
</organism>
<evidence type="ECO:0000313" key="1">
    <source>
        <dbReference type="EMBL" id="ORE06078.1"/>
    </source>
</evidence>
<gene>
    <name evidence="1" type="ORF">BCV72DRAFT_329495</name>
</gene>
<dbReference type="AlphaFoldDB" id="A0A1X0R2B3"/>
<reference evidence="1" key="1">
    <citation type="journal article" date="2016" name="Proc. Natl. Acad. Sci. U.S.A.">
        <title>Lipid metabolic changes in an early divergent fungus govern the establishment of a mutualistic symbiosis with endobacteria.</title>
        <authorList>
            <person name="Lastovetsky O.A."/>
            <person name="Gaspar M.L."/>
            <person name="Mondo S.J."/>
            <person name="LaButti K.M."/>
            <person name="Sandor L."/>
            <person name="Grigoriev I.V."/>
            <person name="Henry S.A."/>
            <person name="Pawlowska T.E."/>
        </authorList>
    </citation>
    <scope>NUCLEOTIDE SEQUENCE [LARGE SCALE GENOMIC DNA]</scope>
    <source>
        <strain evidence="1">ATCC 52814</strain>
    </source>
</reference>
<dbReference type="EMBL" id="KV921930">
    <property type="protein sequence ID" value="ORE06078.1"/>
    <property type="molecule type" value="Genomic_DNA"/>
</dbReference>